<proteinExistence type="predicted"/>
<keyword evidence="3" id="KW-1185">Reference proteome</keyword>
<reference evidence="2" key="1">
    <citation type="submission" date="2020-12" db="EMBL/GenBank/DDBJ databases">
        <title>Metabolic potential, ecology and presence of endohyphal bacteria is reflected in genomic diversity of Mucoromycotina.</title>
        <authorList>
            <person name="Muszewska A."/>
            <person name="Okrasinska A."/>
            <person name="Steczkiewicz K."/>
            <person name="Drgas O."/>
            <person name="Orlowska M."/>
            <person name="Perlinska-Lenart U."/>
            <person name="Aleksandrzak-Piekarczyk T."/>
            <person name="Szatraj K."/>
            <person name="Zielenkiewicz U."/>
            <person name="Pilsyk S."/>
            <person name="Malc E."/>
            <person name="Mieczkowski P."/>
            <person name="Kruszewska J.S."/>
            <person name="Biernat P."/>
            <person name="Pawlowska J."/>
        </authorList>
    </citation>
    <scope>NUCLEOTIDE SEQUENCE</scope>
    <source>
        <strain evidence="2">WA0000017839</strain>
    </source>
</reference>
<comment type="caution">
    <text evidence="2">The sequence shown here is derived from an EMBL/GenBank/DDBJ whole genome shotgun (WGS) entry which is preliminary data.</text>
</comment>
<dbReference type="AlphaFoldDB" id="A0A8H7QJI5"/>
<evidence type="ECO:0000313" key="3">
    <source>
        <dbReference type="Proteomes" id="UP000603453"/>
    </source>
</evidence>
<dbReference type="OrthoDB" id="2265046at2759"/>
<name>A0A8H7QJI5_9FUNG</name>
<evidence type="ECO:0000256" key="1">
    <source>
        <dbReference type="SAM" id="SignalP"/>
    </source>
</evidence>
<protein>
    <submittedName>
        <fullName evidence="2">Uncharacterized protein</fullName>
    </submittedName>
</protein>
<dbReference type="EMBL" id="JAEPRD010000234">
    <property type="protein sequence ID" value="KAG2193414.1"/>
    <property type="molecule type" value="Genomic_DNA"/>
</dbReference>
<evidence type="ECO:0000313" key="2">
    <source>
        <dbReference type="EMBL" id="KAG2193414.1"/>
    </source>
</evidence>
<feature type="signal peptide" evidence="1">
    <location>
        <begin position="1"/>
        <end position="26"/>
    </location>
</feature>
<gene>
    <name evidence="2" type="ORF">INT47_006611</name>
</gene>
<keyword evidence="1" id="KW-0732">Signal</keyword>
<sequence length="141" mass="15931">MFITTYFYSKLLLLITFVYIISTASAASSSDVKGAWKNRPRQFRMQIFSRPYSKGDVQTIRATNGASTPCWNLASKRVGSYELNDPLVKVTFYRSSDCNGAPSATYYNQHSSKQSHILIKARSVSIVKVKPVLLKEQHKDL</sequence>
<feature type="chain" id="PRO_5034364029" evidence="1">
    <location>
        <begin position="27"/>
        <end position="141"/>
    </location>
</feature>
<organism evidence="2 3">
    <name type="scientific">Mucor saturninus</name>
    <dbReference type="NCBI Taxonomy" id="64648"/>
    <lineage>
        <taxon>Eukaryota</taxon>
        <taxon>Fungi</taxon>
        <taxon>Fungi incertae sedis</taxon>
        <taxon>Mucoromycota</taxon>
        <taxon>Mucoromycotina</taxon>
        <taxon>Mucoromycetes</taxon>
        <taxon>Mucorales</taxon>
        <taxon>Mucorineae</taxon>
        <taxon>Mucoraceae</taxon>
        <taxon>Mucor</taxon>
    </lineage>
</organism>
<dbReference type="Proteomes" id="UP000603453">
    <property type="component" value="Unassembled WGS sequence"/>
</dbReference>
<accession>A0A8H7QJI5</accession>